<dbReference type="InterPro" id="IPR019935">
    <property type="entry name" value="CHP03546"/>
</dbReference>
<name>A0A099L0K9_COLPS</name>
<keyword evidence="1" id="KW-0472">Membrane</keyword>
<dbReference type="RefSeq" id="WP_033092147.1">
    <property type="nucleotide sequence ID" value="NZ_JQED01000003.1"/>
</dbReference>
<dbReference type="EMBL" id="JQED01000003">
    <property type="protein sequence ID" value="KGJ95612.1"/>
    <property type="molecule type" value="Genomic_DNA"/>
</dbReference>
<keyword evidence="1" id="KW-0812">Transmembrane</keyword>
<feature type="transmembrane region" description="Helical" evidence="1">
    <location>
        <begin position="111"/>
        <end position="134"/>
    </location>
</feature>
<sequence length="177" mass="19558">MLTLLAKLLHALNSDSSIRQIALAIALGFIVGLSPILTLHNIAIIFFVLIIRVHLGSFILAVGFFSGVSYLLSPAIVQVGESLLTQPSLTGFFTSLYQLSLFKLAHWHHTYVLGAFVLGVTLCVPIYFISKLIIEKYRVHIMTFFEKFRIVKALKASKFYSLYSSFAGESSLSKGGL</sequence>
<comment type="caution">
    <text evidence="3">The sequence shown here is derived from an EMBL/GenBank/DDBJ whole genome shotgun (WGS) entry which is preliminary data.</text>
</comment>
<reference evidence="3 4" key="1">
    <citation type="submission" date="2014-08" db="EMBL/GenBank/DDBJ databases">
        <title>Genomic and Phenotypic Diversity of Colwellia psychrerythraea strains from Disparate Marine Basins.</title>
        <authorList>
            <person name="Techtmann S.M."/>
            <person name="Stelling S.C."/>
            <person name="Utturkar S.M."/>
            <person name="Alshibli N."/>
            <person name="Harris A."/>
            <person name="Brown S.D."/>
            <person name="Hazen T.C."/>
        </authorList>
    </citation>
    <scope>NUCLEOTIDE SEQUENCE [LARGE SCALE GENOMIC DNA]</scope>
    <source>
        <strain evidence="3 4">ND2E</strain>
    </source>
</reference>
<dbReference type="Pfam" id="PF09835">
    <property type="entry name" value="DUF2062"/>
    <property type="match status" value="1"/>
</dbReference>
<dbReference type="OrthoDB" id="370141at2"/>
<gene>
    <name evidence="3" type="ORF">ND2E_1394</name>
</gene>
<evidence type="ECO:0000256" key="1">
    <source>
        <dbReference type="SAM" id="Phobius"/>
    </source>
</evidence>
<dbReference type="AlphaFoldDB" id="A0A099L0K9"/>
<dbReference type="NCBIfam" id="TIGR03546">
    <property type="entry name" value="TIGR03546 family protein"/>
    <property type="match status" value="1"/>
</dbReference>
<evidence type="ECO:0000259" key="2">
    <source>
        <dbReference type="Pfam" id="PF09835"/>
    </source>
</evidence>
<proteinExistence type="predicted"/>
<feature type="domain" description="DUF2062" evidence="2">
    <location>
        <begin position="8"/>
        <end position="140"/>
    </location>
</feature>
<organism evidence="3 4">
    <name type="scientific">Colwellia psychrerythraea</name>
    <name type="common">Vibrio psychroerythus</name>
    <dbReference type="NCBI Taxonomy" id="28229"/>
    <lineage>
        <taxon>Bacteria</taxon>
        <taxon>Pseudomonadati</taxon>
        <taxon>Pseudomonadota</taxon>
        <taxon>Gammaproteobacteria</taxon>
        <taxon>Alteromonadales</taxon>
        <taxon>Colwelliaceae</taxon>
        <taxon>Colwellia</taxon>
    </lineage>
</organism>
<dbReference type="InterPro" id="IPR018639">
    <property type="entry name" value="DUF2062"/>
</dbReference>
<evidence type="ECO:0000313" key="3">
    <source>
        <dbReference type="EMBL" id="KGJ95612.1"/>
    </source>
</evidence>
<dbReference type="PATRIC" id="fig|28229.4.peg.393"/>
<feature type="transmembrane region" description="Helical" evidence="1">
    <location>
        <begin position="57"/>
        <end position="77"/>
    </location>
</feature>
<keyword evidence="1" id="KW-1133">Transmembrane helix</keyword>
<evidence type="ECO:0000313" key="4">
    <source>
        <dbReference type="Proteomes" id="UP000029843"/>
    </source>
</evidence>
<dbReference type="Proteomes" id="UP000029843">
    <property type="component" value="Unassembled WGS sequence"/>
</dbReference>
<feature type="transmembrane region" description="Helical" evidence="1">
    <location>
        <begin position="21"/>
        <end position="51"/>
    </location>
</feature>
<protein>
    <recommendedName>
        <fullName evidence="2">DUF2062 domain-containing protein</fullName>
    </recommendedName>
</protein>
<accession>A0A099L0K9</accession>